<evidence type="ECO:0000256" key="1">
    <source>
        <dbReference type="SAM" id="MobiDB-lite"/>
    </source>
</evidence>
<dbReference type="Proteomes" id="UP001597419">
    <property type="component" value="Unassembled WGS sequence"/>
</dbReference>
<reference evidence="3" key="1">
    <citation type="journal article" date="2019" name="Int. J. Syst. Evol. Microbiol.">
        <title>The Global Catalogue of Microorganisms (GCM) 10K type strain sequencing project: providing services to taxonomists for standard genome sequencing and annotation.</title>
        <authorList>
            <consortium name="The Broad Institute Genomics Platform"/>
            <consortium name="The Broad Institute Genome Sequencing Center for Infectious Disease"/>
            <person name="Wu L."/>
            <person name="Ma J."/>
        </authorList>
    </citation>
    <scope>NUCLEOTIDE SEQUENCE [LARGE SCALE GENOMIC DNA]</scope>
    <source>
        <strain evidence="3">CGMCC 4.7643</strain>
    </source>
</reference>
<dbReference type="RefSeq" id="WP_345408987.1">
    <property type="nucleotide sequence ID" value="NZ_BAABHG010000033.1"/>
</dbReference>
<gene>
    <name evidence="2" type="ORF">ACFSYJ_43755</name>
</gene>
<accession>A0ABW5GXB5</accession>
<comment type="caution">
    <text evidence="2">The sequence shown here is derived from an EMBL/GenBank/DDBJ whole genome shotgun (WGS) entry which is preliminary data.</text>
</comment>
<feature type="region of interest" description="Disordered" evidence="1">
    <location>
        <begin position="362"/>
        <end position="385"/>
    </location>
</feature>
<name>A0ABW5GXB5_9PSEU</name>
<evidence type="ECO:0000313" key="2">
    <source>
        <dbReference type="EMBL" id="MFD2465588.1"/>
    </source>
</evidence>
<sequence length="385" mass="40967">MGSQQSDAELRTILVVDVEGFHAAAQSRPDRLALREGLYDALQQGWAAAGVSWEDSYFEDRGDGALVLAPVGTSPEVFVDVVPEAVADALRQHNAIRPFRQHVRLWLALHIGEVAFDGDYGAYGASTTVPFRLADALHQEVPALAGSPSVLAVITSERFFDEVVQHSRVVDPAAFHQVTGIGKETSLVGWVWVVPGGGGAGEMVELPVTIYLADERIHEQVQDAVENLLGFAGAEIVEQDDPVLGSWFRRLRAKAAASPAAREAAASAAHAVEARLVLSQDASITATMLQNLGPVLTALQPTPDAVLRIGALLIVKSDDVVVVHQLTAAQQLTLDHQPHLLTAPEDVLRALDLTTADRLPADGEIAAPAPQISNHGQSQPRPSGS</sequence>
<protein>
    <submittedName>
        <fullName evidence="2">Uncharacterized protein</fullName>
    </submittedName>
</protein>
<dbReference type="InterPro" id="IPR029787">
    <property type="entry name" value="Nucleotide_cyclase"/>
</dbReference>
<evidence type="ECO:0000313" key="3">
    <source>
        <dbReference type="Proteomes" id="UP001597419"/>
    </source>
</evidence>
<dbReference type="Gene3D" id="3.30.70.1230">
    <property type="entry name" value="Nucleotide cyclase"/>
    <property type="match status" value="1"/>
</dbReference>
<organism evidence="2 3">
    <name type="scientific">Amycolatopsis samaneae</name>
    <dbReference type="NCBI Taxonomy" id="664691"/>
    <lineage>
        <taxon>Bacteria</taxon>
        <taxon>Bacillati</taxon>
        <taxon>Actinomycetota</taxon>
        <taxon>Actinomycetes</taxon>
        <taxon>Pseudonocardiales</taxon>
        <taxon>Pseudonocardiaceae</taxon>
        <taxon>Amycolatopsis</taxon>
    </lineage>
</organism>
<dbReference type="EMBL" id="JBHUKU010000034">
    <property type="protein sequence ID" value="MFD2465588.1"/>
    <property type="molecule type" value="Genomic_DNA"/>
</dbReference>
<keyword evidence="3" id="KW-1185">Reference proteome</keyword>
<feature type="compositionally biased region" description="Polar residues" evidence="1">
    <location>
        <begin position="371"/>
        <end position="385"/>
    </location>
</feature>
<proteinExistence type="predicted"/>